<dbReference type="InterPro" id="IPR011495">
    <property type="entry name" value="Sig_transdc_His_kin_sub2_dim/P"/>
</dbReference>
<sequence>MILSLLKLQISRSKLLETKESLKVTESRIKSIANLYEMLLLNTEEINIETTNYLERIYQNIALNFQKDVKINYDIQYEIELDSLIYVGLIFNELITNSFKYAFPNNKGEIWVILKQKDNQIFLTIKDNGQGFKERRKNSLGLTIVETLIKGQLLGTLNINSHDGTEVSMVW</sequence>
<keyword evidence="6 10" id="KW-0418">Kinase</keyword>
<dbReference type="PANTHER" id="PTHR41523">
    <property type="entry name" value="TWO-COMPONENT SYSTEM SENSOR PROTEIN"/>
    <property type="match status" value="1"/>
</dbReference>
<keyword evidence="4" id="KW-0808">Transferase</keyword>
<reference evidence="10" key="1">
    <citation type="submission" date="2020-01" db="EMBL/GenBank/DDBJ databases">
        <authorList>
            <person name="Meier V. D."/>
            <person name="Meier V D."/>
        </authorList>
    </citation>
    <scope>NUCLEOTIDE SEQUENCE</scope>
    <source>
        <strain evidence="10">HLG_WM_MAG_03</strain>
    </source>
</reference>
<evidence type="ECO:0000313" key="10">
    <source>
        <dbReference type="EMBL" id="CAA6827138.1"/>
    </source>
</evidence>
<organism evidence="10">
    <name type="scientific">uncultured Sulfurovum sp</name>
    <dbReference type="NCBI Taxonomy" id="269237"/>
    <lineage>
        <taxon>Bacteria</taxon>
        <taxon>Pseudomonadati</taxon>
        <taxon>Campylobacterota</taxon>
        <taxon>Epsilonproteobacteria</taxon>
        <taxon>Campylobacterales</taxon>
        <taxon>Sulfurovaceae</taxon>
        <taxon>Sulfurovum</taxon>
        <taxon>environmental samples</taxon>
    </lineage>
</organism>
<dbReference type="InterPro" id="IPR036890">
    <property type="entry name" value="HATPase_C_sf"/>
</dbReference>
<evidence type="ECO:0000256" key="7">
    <source>
        <dbReference type="ARBA" id="ARBA00022840"/>
    </source>
</evidence>
<dbReference type="Pfam" id="PF02518">
    <property type="entry name" value="HATPase_c"/>
    <property type="match status" value="1"/>
</dbReference>
<comment type="catalytic activity">
    <reaction evidence="1">
        <text>ATP + protein L-histidine = ADP + protein N-phospho-L-histidine.</text>
        <dbReference type="EC" id="2.7.13.3"/>
    </reaction>
</comment>
<dbReference type="AlphaFoldDB" id="A0A6S6UFU6"/>
<evidence type="ECO:0000256" key="1">
    <source>
        <dbReference type="ARBA" id="ARBA00000085"/>
    </source>
</evidence>
<protein>
    <recommendedName>
        <fullName evidence="2">histidine kinase</fullName>
        <ecNumber evidence="2">2.7.13.3</ecNumber>
    </recommendedName>
</protein>
<evidence type="ECO:0000256" key="6">
    <source>
        <dbReference type="ARBA" id="ARBA00022777"/>
    </source>
</evidence>
<evidence type="ECO:0000256" key="4">
    <source>
        <dbReference type="ARBA" id="ARBA00022679"/>
    </source>
</evidence>
<dbReference type="PANTHER" id="PTHR41523:SF8">
    <property type="entry name" value="ETHYLENE RESPONSE SENSOR PROTEIN"/>
    <property type="match status" value="1"/>
</dbReference>
<evidence type="ECO:0000256" key="2">
    <source>
        <dbReference type="ARBA" id="ARBA00012438"/>
    </source>
</evidence>
<dbReference type="SUPFAM" id="SSF55874">
    <property type="entry name" value="ATPase domain of HSP90 chaperone/DNA topoisomerase II/histidine kinase"/>
    <property type="match status" value="1"/>
</dbReference>
<dbReference type="EC" id="2.7.13.3" evidence="2"/>
<proteinExistence type="predicted"/>
<keyword evidence="7" id="KW-0067">ATP-binding</keyword>
<dbReference type="InterPro" id="IPR003594">
    <property type="entry name" value="HATPase_dom"/>
</dbReference>
<dbReference type="Gene3D" id="3.30.565.10">
    <property type="entry name" value="Histidine kinase-like ATPase, C-terminal domain"/>
    <property type="match status" value="1"/>
</dbReference>
<name>A0A6S6UFU6_9BACT</name>
<gene>
    <name evidence="10" type="ORF">HELGO_WM66060</name>
</gene>
<feature type="domain" description="Histidine kinase/HSP90-like ATPase" evidence="8">
    <location>
        <begin position="89"/>
        <end position="169"/>
    </location>
</feature>
<evidence type="ECO:0000256" key="5">
    <source>
        <dbReference type="ARBA" id="ARBA00022741"/>
    </source>
</evidence>
<keyword evidence="3" id="KW-0597">Phosphoprotein</keyword>
<keyword evidence="5" id="KW-0547">Nucleotide-binding</keyword>
<feature type="domain" description="Signal transduction histidine kinase subgroup 2 dimerisation and phosphoacceptor" evidence="9">
    <location>
        <begin position="1"/>
        <end position="62"/>
    </location>
</feature>
<dbReference type="Pfam" id="PF07568">
    <property type="entry name" value="HisKA_2"/>
    <property type="match status" value="1"/>
</dbReference>
<evidence type="ECO:0000259" key="9">
    <source>
        <dbReference type="Pfam" id="PF07568"/>
    </source>
</evidence>
<dbReference type="EMBL" id="CACVAR010000415">
    <property type="protein sequence ID" value="CAA6827138.1"/>
    <property type="molecule type" value="Genomic_DNA"/>
</dbReference>
<dbReference type="GO" id="GO:0005524">
    <property type="term" value="F:ATP binding"/>
    <property type="evidence" value="ECO:0007669"/>
    <property type="project" value="UniProtKB-KW"/>
</dbReference>
<accession>A0A6S6UFU6</accession>
<dbReference type="GO" id="GO:0004673">
    <property type="term" value="F:protein histidine kinase activity"/>
    <property type="evidence" value="ECO:0007669"/>
    <property type="project" value="UniProtKB-EC"/>
</dbReference>
<evidence type="ECO:0000256" key="3">
    <source>
        <dbReference type="ARBA" id="ARBA00022553"/>
    </source>
</evidence>
<evidence type="ECO:0000259" key="8">
    <source>
        <dbReference type="Pfam" id="PF02518"/>
    </source>
</evidence>